<reference evidence="2" key="1">
    <citation type="journal article" date="2022" name="Mol. Ecol. Resour.">
        <title>The genomes of chicory, endive, great burdock and yacon provide insights into Asteraceae palaeo-polyploidization history and plant inulin production.</title>
        <authorList>
            <person name="Fan W."/>
            <person name="Wang S."/>
            <person name="Wang H."/>
            <person name="Wang A."/>
            <person name="Jiang F."/>
            <person name="Liu H."/>
            <person name="Zhao H."/>
            <person name="Xu D."/>
            <person name="Zhang Y."/>
        </authorList>
    </citation>
    <scope>NUCLEOTIDE SEQUENCE [LARGE SCALE GENOMIC DNA]</scope>
    <source>
        <strain evidence="2">cv. Punajuju</strain>
    </source>
</reference>
<proteinExistence type="predicted"/>
<reference evidence="1 2" key="2">
    <citation type="journal article" date="2022" name="Mol. Ecol. Resour.">
        <title>The genomes of chicory, endive, great burdock and yacon provide insights into Asteraceae paleo-polyploidization history and plant inulin production.</title>
        <authorList>
            <person name="Fan W."/>
            <person name="Wang S."/>
            <person name="Wang H."/>
            <person name="Wang A."/>
            <person name="Jiang F."/>
            <person name="Liu H."/>
            <person name="Zhao H."/>
            <person name="Xu D."/>
            <person name="Zhang Y."/>
        </authorList>
    </citation>
    <scope>NUCLEOTIDE SEQUENCE [LARGE SCALE GENOMIC DNA]</scope>
    <source>
        <strain evidence="2">cv. Punajuju</strain>
        <tissue evidence="1">Leaves</tissue>
    </source>
</reference>
<organism evidence="1 2">
    <name type="scientific">Cichorium intybus</name>
    <name type="common">Chicory</name>
    <dbReference type="NCBI Taxonomy" id="13427"/>
    <lineage>
        <taxon>Eukaryota</taxon>
        <taxon>Viridiplantae</taxon>
        <taxon>Streptophyta</taxon>
        <taxon>Embryophyta</taxon>
        <taxon>Tracheophyta</taxon>
        <taxon>Spermatophyta</taxon>
        <taxon>Magnoliopsida</taxon>
        <taxon>eudicotyledons</taxon>
        <taxon>Gunneridae</taxon>
        <taxon>Pentapetalae</taxon>
        <taxon>asterids</taxon>
        <taxon>campanulids</taxon>
        <taxon>Asterales</taxon>
        <taxon>Asteraceae</taxon>
        <taxon>Cichorioideae</taxon>
        <taxon>Cichorieae</taxon>
        <taxon>Cichoriinae</taxon>
        <taxon>Cichorium</taxon>
    </lineage>
</organism>
<dbReference type="EMBL" id="CM042012">
    <property type="protein sequence ID" value="KAI3749563.1"/>
    <property type="molecule type" value="Genomic_DNA"/>
</dbReference>
<keyword evidence="2" id="KW-1185">Reference proteome</keyword>
<accession>A0ACB9DSV9</accession>
<sequence>MFFCNRSVLNQGQNTTSSPPAPRVALSLAVAVLLSRSDLSQIGVASRRKWHPSSSSNSGWGLQELVLTLGMCMLMVLRPIQAVRIESGLKNENPDPIETGLKN</sequence>
<evidence type="ECO:0000313" key="2">
    <source>
        <dbReference type="Proteomes" id="UP001055811"/>
    </source>
</evidence>
<dbReference type="Proteomes" id="UP001055811">
    <property type="component" value="Linkage Group LG04"/>
</dbReference>
<name>A0ACB9DSV9_CICIN</name>
<evidence type="ECO:0000313" key="1">
    <source>
        <dbReference type="EMBL" id="KAI3749563.1"/>
    </source>
</evidence>
<comment type="caution">
    <text evidence="1">The sequence shown here is derived from an EMBL/GenBank/DDBJ whole genome shotgun (WGS) entry which is preliminary data.</text>
</comment>
<protein>
    <submittedName>
        <fullName evidence="1">Uncharacterized protein</fullName>
    </submittedName>
</protein>
<gene>
    <name evidence="1" type="ORF">L2E82_20177</name>
</gene>